<keyword evidence="2" id="KW-1185">Reference proteome</keyword>
<organism evidence="1 2">
    <name type="scientific">Ichthyenterobacterium magnum</name>
    <dbReference type="NCBI Taxonomy" id="1230530"/>
    <lineage>
        <taxon>Bacteria</taxon>
        <taxon>Pseudomonadati</taxon>
        <taxon>Bacteroidota</taxon>
        <taxon>Flavobacteriia</taxon>
        <taxon>Flavobacteriales</taxon>
        <taxon>Flavobacteriaceae</taxon>
        <taxon>Ichthyenterobacterium</taxon>
    </lineage>
</organism>
<protein>
    <submittedName>
        <fullName evidence="1">Tsp45I type II restriction enzyme</fullName>
    </submittedName>
</protein>
<dbReference type="Pfam" id="PF06300">
    <property type="entry name" value="Tsp45I"/>
    <property type="match status" value="1"/>
</dbReference>
<name>A0A420DVF2_9FLAO</name>
<accession>A0A420DVF2</accession>
<dbReference type="OrthoDB" id="9786971at2"/>
<proteinExistence type="predicted"/>
<comment type="caution">
    <text evidence="1">The sequence shown here is derived from an EMBL/GenBank/DDBJ whole genome shotgun (WGS) entry which is preliminary data.</text>
</comment>
<evidence type="ECO:0000313" key="2">
    <source>
        <dbReference type="Proteomes" id="UP000284892"/>
    </source>
</evidence>
<gene>
    <name evidence="1" type="ORF">BXY80_0279</name>
</gene>
<reference evidence="1 2" key="1">
    <citation type="submission" date="2018-09" db="EMBL/GenBank/DDBJ databases">
        <title>Genomic Encyclopedia of Archaeal and Bacterial Type Strains, Phase II (KMG-II): from individual species to whole genera.</title>
        <authorList>
            <person name="Goeker M."/>
        </authorList>
    </citation>
    <scope>NUCLEOTIDE SEQUENCE [LARGE SCALE GENOMIC DNA]</scope>
    <source>
        <strain evidence="1 2">DSM 26283</strain>
    </source>
</reference>
<dbReference type="Proteomes" id="UP000284892">
    <property type="component" value="Unassembled WGS sequence"/>
</dbReference>
<dbReference type="EMBL" id="RAQJ01000001">
    <property type="protein sequence ID" value="RKE98203.1"/>
    <property type="molecule type" value="Genomic_DNA"/>
</dbReference>
<dbReference type="RefSeq" id="WP_120199429.1">
    <property type="nucleotide sequence ID" value="NZ_RAQJ01000001.1"/>
</dbReference>
<evidence type="ECO:0000313" key="1">
    <source>
        <dbReference type="EMBL" id="RKE98203.1"/>
    </source>
</evidence>
<dbReference type="AlphaFoldDB" id="A0A420DVF2"/>
<sequence length="277" mass="31931">MDRTIDIENERNELNEWVFKSLELFENTPYLDNILEVYPLQTARPERLDSQLRRRIISAHQGRRTQELIDILKNEIKFPYDEPLWYLIKNIQGCLTNNPQQIERIAESLYAMTAEETVIRLESAPKLNTQMGPMFTNWLRNNFNLLEIDDFRNSTNGIFILDASEIVAKSFINNELNQNLAKRPDLVAKVNETYVIGEAKWIGSPGGNQNKQVIEVIDLCKNQRGNVIRVGIIDGFSWAVHKSNGGIINDKTCVQVQECEYDIVSALLLTQYLESLI</sequence>
<dbReference type="InterPro" id="IPR010443">
    <property type="entry name" value="Restrct_endonuc_II_Tsp45I"/>
</dbReference>